<evidence type="ECO:0000313" key="2">
    <source>
        <dbReference type="Proteomes" id="UP000601435"/>
    </source>
</evidence>
<protein>
    <submittedName>
        <fullName evidence="1">Uncharacterized protein</fullName>
    </submittedName>
</protein>
<dbReference type="AlphaFoldDB" id="A0A812YJL0"/>
<dbReference type="OrthoDB" id="442268at2759"/>
<comment type="caution">
    <text evidence="1">The sequence shown here is derived from an EMBL/GenBank/DDBJ whole genome shotgun (WGS) entry which is preliminary data.</text>
</comment>
<gene>
    <name evidence="1" type="ORF">SNEC2469_LOCUS22960</name>
</gene>
<feature type="non-terminal residue" evidence="1">
    <location>
        <position position="1"/>
    </location>
</feature>
<dbReference type="EMBL" id="CAJNJA010042354">
    <property type="protein sequence ID" value="CAE7783157.1"/>
    <property type="molecule type" value="Genomic_DNA"/>
</dbReference>
<reference evidence="1" key="1">
    <citation type="submission" date="2021-02" db="EMBL/GenBank/DDBJ databases">
        <authorList>
            <person name="Dougan E. K."/>
            <person name="Rhodes N."/>
            <person name="Thang M."/>
            <person name="Chan C."/>
        </authorList>
    </citation>
    <scope>NUCLEOTIDE SEQUENCE</scope>
</reference>
<dbReference type="Proteomes" id="UP000601435">
    <property type="component" value="Unassembled WGS sequence"/>
</dbReference>
<keyword evidence="2" id="KW-1185">Reference proteome</keyword>
<organism evidence="1 2">
    <name type="scientific">Symbiodinium necroappetens</name>
    <dbReference type="NCBI Taxonomy" id="1628268"/>
    <lineage>
        <taxon>Eukaryota</taxon>
        <taxon>Sar</taxon>
        <taxon>Alveolata</taxon>
        <taxon>Dinophyceae</taxon>
        <taxon>Suessiales</taxon>
        <taxon>Symbiodiniaceae</taxon>
        <taxon>Symbiodinium</taxon>
    </lineage>
</organism>
<name>A0A812YJL0_9DINO</name>
<feature type="non-terminal residue" evidence="1">
    <location>
        <position position="144"/>
    </location>
</feature>
<accession>A0A812YJL0</accession>
<sequence>EFKQYIRDRNLYYIDSNIIHPLTRECQLSLAELLGPSRVQWFVSHYWGTSFAYTCDALRRHAENAARQSGTTWQSVSYWICAFSNNQYRIEEELGATHKESSFYLALHSSCVHGTCMVLDETALPLTRSWCLFELLQTMNLEKE</sequence>
<evidence type="ECO:0000313" key="1">
    <source>
        <dbReference type="EMBL" id="CAE7783157.1"/>
    </source>
</evidence>
<proteinExistence type="predicted"/>